<dbReference type="Proteomes" id="UP001283366">
    <property type="component" value="Unassembled WGS sequence"/>
</dbReference>
<keyword evidence="5" id="KW-1185">Reference proteome</keyword>
<dbReference type="InterPro" id="IPR036282">
    <property type="entry name" value="Glutathione-S-Trfase_C_sf"/>
</dbReference>
<dbReference type="GO" id="GO:0005737">
    <property type="term" value="C:cytoplasm"/>
    <property type="evidence" value="ECO:0007669"/>
    <property type="project" value="TreeGrafter"/>
</dbReference>
<dbReference type="Gene3D" id="3.40.30.10">
    <property type="entry name" value="Glutaredoxin"/>
    <property type="match status" value="1"/>
</dbReference>
<reference evidence="3 4" key="1">
    <citation type="submission" date="2017-05" db="EMBL/GenBank/DDBJ databases">
        <authorList>
            <person name="Song R."/>
            <person name="Chenine A.L."/>
            <person name="Ruprecht R.M."/>
        </authorList>
    </citation>
    <scope>NUCLEOTIDE SEQUENCE [LARGE SCALE GENOMIC DNA]</scope>
    <source>
        <strain evidence="3 4">CECT 7927</strain>
    </source>
</reference>
<evidence type="ECO:0000313" key="5">
    <source>
        <dbReference type="Proteomes" id="UP001283366"/>
    </source>
</evidence>
<evidence type="ECO:0000259" key="1">
    <source>
        <dbReference type="PROSITE" id="PS50404"/>
    </source>
</evidence>
<dbReference type="EMBL" id="JAWRCO010000002">
    <property type="protein sequence ID" value="MDW6004738.1"/>
    <property type="molecule type" value="Genomic_DNA"/>
</dbReference>
<dbReference type="PANTHER" id="PTHR43968">
    <property type="match status" value="1"/>
</dbReference>
<dbReference type="InterPro" id="IPR036249">
    <property type="entry name" value="Thioredoxin-like_sf"/>
</dbReference>
<protein>
    <submittedName>
        <fullName evidence="2">Glutathione S-transferase family protein</fullName>
    </submittedName>
    <submittedName>
        <fullName evidence="3">Putative GST-like protein YibF</fullName>
    </submittedName>
</protein>
<dbReference type="SUPFAM" id="SSF47616">
    <property type="entry name" value="GST C-terminal domain-like"/>
    <property type="match status" value="1"/>
</dbReference>
<dbReference type="SUPFAM" id="SSF52833">
    <property type="entry name" value="Thioredoxin-like"/>
    <property type="match status" value="1"/>
</dbReference>
<proteinExistence type="predicted"/>
<dbReference type="EMBL" id="FXXI01000003">
    <property type="protein sequence ID" value="SMS01029.1"/>
    <property type="molecule type" value="Genomic_DNA"/>
</dbReference>
<evidence type="ECO:0000313" key="4">
    <source>
        <dbReference type="Proteomes" id="UP000196125"/>
    </source>
</evidence>
<reference evidence="2 5" key="2">
    <citation type="submission" date="2023-11" db="EMBL/GenBank/DDBJ databases">
        <title>Plant-associative lifestyle of Vibrio porteresiae and its evolutionary dynamics.</title>
        <authorList>
            <person name="Rameshkumar N."/>
            <person name="Kirti K."/>
        </authorList>
    </citation>
    <scope>NUCLEOTIDE SEQUENCE [LARGE SCALE GENOMIC DNA]</scope>
    <source>
        <strain evidence="2 5">MSSRF38</strain>
    </source>
</reference>
<dbReference type="Proteomes" id="UP000196125">
    <property type="component" value="Unassembled WGS sequence"/>
</dbReference>
<feature type="domain" description="GST N-terminal" evidence="1">
    <location>
        <begin position="1"/>
        <end position="80"/>
    </location>
</feature>
<evidence type="ECO:0000313" key="3">
    <source>
        <dbReference type="EMBL" id="SMS01029.1"/>
    </source>
</evidence>
<name>A0A1Y6ITM0_9VIBR</name>
<dbReference type="AlphaFoldDB" id="A0A1Y6ITM0"/>
<dbReference type="InterPro" id="IPR050983">
    <property type="entry name" value="GST_Omega/HSP26"/>
</dbReference>
<dbReference type="PROSITE" id="PS50404">
    <property type="entry name" value="GST_NTER"/>
    <property type="match status" value="1"/>
</dbReference>
<gene>
    <name evidence="3" type="primary">yibF</name>
    <name evidence="2" type="ORF">SBX37_17920</name>
    <name evidence="3" type="ORF">VIM7927_02306</name>
</gene>
<dbReference type="InterPro" id="IPR004045">
    <property type="entry name" value="Glutathione_S-Trfase_N"/>
</dbReference>
<organism evidence="3 4">
    <name type="scientific">Vibrio mangrovi</name>
    <dbReference type="NCBI Taxonomy" id="474394"/>
    <lineage>
        <taxon>Bacteria</taxon>
        <taxon>Pseudomonadati</taxon>
        <taxon>Pseudomonadota</taxon>
        <taxon>Gammaproteobacteria</taxon>
        <taxon>Vibrionales</taxon>
        <taxon>Vibrionaceae</taxon>
        <taxon>Vibrio</taxon>
    </lineage>
</organism>
<dbReference type="Pfam" id="PF13410">
    <property type="entry name" value="GST_C_2"/>
    <property type="match status" value="1"/>
</dbReference>
<dbReference type="RefSeq" id="WP_087481067.1">
    <property type="nucleotide sequence ID" value="NZ_AP024884.1"/>
</dbReference>
<dbReference type="PANTHER" id="PTHR43968:SF6">
    <property type="entry name" value="GLUTATHIONE S-TRANSFERASE OMEGA"/>
    <property type="match status" value="1"/>
</dbReference>
<dbReference type="Gene3D" id="1.20.1050.10">
    <property type="match status" value="1"/>
</dbReference>
<dbReference type="Pfam" id="PF13417">
    <property type="entry name" value="GST_N_3"/>
    <property type="match status" value="1"/>
</dbReference>
<accession>A0A1Y6ITM0</accession>
<evidence type="ECO:0000313" key="2">
    <source>
        <dbReference type="EMBL" id="MDW6004738.1"/>
    </source>
</evidence>
<sequence>MKLYLNGTSPYARVVRIAAIEKQLEDRLELCWVDPWQSSPDFLAKNPVSKVPVLETDTGESLTETLLILFYLDRQQPTPTLLDSPEGLALLGLGQALIDAAFQTVIYRKYAENSAQHPLEKRRLDAITRTLATIEEQISTHKTAKNHALRFCDIAIGVALSYLDFRLQEIDWRTDFPHLAQWFEPVSHYRSFTVTRFQ</sequence>
<dbReference type="OrthoDB" id="8634103at2"/>